<dbReference type="InterPro" id="IPR020568">
    <property type="entry name" value="Ribosomal_Su5_D2-typ_SF"/>
</dbReference>
<keyword evidence="6" id="KW-0175">Coiled coil</keyword>
<evidence type="ECO:0000256" key="7">
    <source>
        <dbReference type="SAM" id="MobiDB-lite"/>
    </source>
</evidence>
<feature type="coiled-coil region" evidence="6">
    <location>
        <begin position="600"/>
        <end position="627"/>
    </location>
</feature>
<dbReference type="AlphaFoldDB" id="A0A061R5Z2"/>
<keyword evidence="3 5" id="KW-0067">ATP-binding</keyword>
<keyword evidence="4" id="KW-0143">Chaperone</keyword>
<dbReference type="Gene3D" id="3.30.565.10">
    <property type="entry name" value="Histidine kinase-like ATPase, C-terminal domain"/>
    <property type="match status" value="1"/>
</dbReference>
<dbReference type="Gene3D" id="3.40.50.11260">
    <property type="match status" value="1"/>
</dbReference>
<evidence type="ECO:0000256" key="2">
    <source>
        <dbReference type="ARBA" id="ARBA00022741"/>
    </source>
</evidence>
<dbReference type="SUPFAM" id="SSF110942">
    <property type="entry name" value="HSP90 C-terminal domain"/>
    <property type="match status" value="1"/>
</dbReference>
<evidence type="ECO:0000256" key="1">
    <source>
        <dbReference type="ARBA" id="ARBA00008239"/>
    </source>
</evidence>
<feature type="binding site" evidence="5">
    <location>
        <position position="159"/>
    </location>
    <ligand>
        <name>ATP</name>
        <dbReference type="ChEBI" id="CHEBI:30616"/>
    </ligand>
</feature>
<comment type="similarity">
    <text evidence="1">Belongs to the heat shock protein 90 family.</text>
</comment>
<organism evidence="8">
    <name type="scientific">Tetraselmis sp. GSL018</name>
    <dbReference type="NCBI Taxonomy" id="582737"/>
    <lineage>
        <taxon>Eukaryota</taxon>
        <taxon>Viridiplantae</taxon>
        <taxon>Chlorophyta</taxon>
        <taxon>core chlorophytes</taxon>
        <taxon>Chlorodendrophyceae</taxon>
        <taxon>Chlorodendrales</taxon>
        <taxon>Chlorodendraceae</taxon>
        <taxon>Tetraselmis</taxon>
    </lineage>
</organism>
<dbReference type="EMBL" id="GBEZ01020537">
    <property type="protein sequence ID" value="JAC66144.1"/>
    <property type="molecule type" value="Transcribed_RNA"/>
</dbReference>
<evidence type="ECO:0000256" key="3">
    <source>
        <dbReference type="ARBA" id="ARBA00022840"/>
    </source>
</evidence>
<evidence type="ECO:0000313" key="8">
    <source>
        <dbReference type="EMBL" id="JAC66144.1"/>
    </source>
</evidence>
<reference evidence="8" key="1">
    <citation type="submission" date="2014-05" db="EMBL/GenBank/DDBJ databases">
        <title>The transcriptome of the halophilic microalga Tetraselmis sp. GSL018 isolated from the Great Salt Lake, Utah.</title>
        <authorList>
            <person name="Jinkerson R.E."/>
            <person name="D'Adamo S."/>
            <person name="Posewitz M.C."/>
        </authorList>
    </citation>
    <scope>NUCLEOTIDE SEQUENCE</scope>
    <source>
        <strain evidence="8">GSL018</strain>
    </source>
</reference>
<dbReference type="Gene3D" id="3.30.230.80">
    <property type="match status" value="1"/>
</dbReference>
<protein>
    <submittedName>
        <fullName evidence="8">Heat shock protein 90kDa beta</fullName>
    </submittedName>
</protein>
<dbReference type="InterPro" id="IPR019805">
    <property type="entry name" value="Heat_shock_protein_90_CS"/>
</dbReference>
<evidence type="ECO:0000256" key="4">
    <source>
        <dbReference type="ARBA" id="ARBA00023186"/>
    </source>
</evidence>
<proteinExistence type="inferred from homology"/>
<dbReference type="HAMAP" id="MF_00505">
    <property type="entry name" value="HSP90"/>
    <property type="match status" value="1"/>
</dbReference>
<dbReference type="InterPro" id="IPR036890">
    <property type="entry name" value="HATPase_C_sf"/>
</dbReference>
<dbReference type="Pfam" id="PF13589">
    <property type="entry name" value="HATPase_c_3"/>
    <property type="match status" value="1"/>
</dbReference>
<dbReference type="Pfam" id="PF00183">
    <property type="entry name" value="HSP90"/>
    <property type="match status" value="1"/>
</dbReference>
<feature type="region of interest" description="Disordered" evidence="7">
    <location>
        <begin position="753"/>
        <end position="789"/>
    </location>
</feature>
<dbReference type="FunFam" id="3.30.230.80:FF:000001">
    <property type="entry name" value="Heat shock protein 90 alpha"/>
    <property type="match status" value="1"/>
</dbReference>
<feature type="compositionally biased region" description="Acidic residues" evidence="7">
    <location>
        <begin position="779"/>
        <end position="789"/>
    </location>
</feature>
<dbReference type="SUPFAM" id="SSF55874">
    <property type="entry name" value="ATPase domain of HSP90 chaperone/DNA topoisomerase II/histidine kinase"/>
    <property type="match status" value="1"/>
</dbReference>
<feature type="binding site" evidence="5">
    <location>
        <position position="117"/>
    </location>
    <ligand>
        <name>ATP</name>
        <dbReference type="ChEBI" id="CHEBI:30616"/>
    </ligand>
</feature>
<feature type="compositionally biased region" description="Basic and acidic residues" evidence="7">
    <location>
        <begin position="758"/>
        <end position="771"/>
    </location>
</feature>
<accession>A0A061R5Z2</accession>
<feature type="binding site" evidence="5">
    <location>
        <position position="454"/>
    </location>
    <ligand>
        <name>ATP</name>
        <dbReference type="ChEBI" id="CHEBI:30616"/>
    </ligand>
</feature>
<dbReference type="FunFam" id="3.30.565.10:FF:000005">
    <property type="entry name" value="Heat shock protein 90"/>
    <property type="match status" value="1"/>
</dbReference>
<feature type="binding site" evidence="5">
    <location>
        <position position="164"/>
    </location>
    <ligand>
        <name>ATP</name>
        <dbReference type="ChEBI" id="CHEBI:30616"/>
    </ligand>
</feature>
<keyword evidence="2 5" id="KW-0547">Nucleotide-binding</keyword>
<gene>
    <name evidence="8" type="primary">TRA1</name>
    <name evidence="8" type="ORF">TSPGSL018_14390</name>
</gene>
<dbReference type="Gene3D" id="1.20.120.790">
    <property type="entry name" value="Heat shock protein 90, C-terminal domain"/>
    <property type="match status" value="1"/>
</dbReference>
<dbReference type="PRINTS" id="PR00775">
    <property type="entry name" value="HEATSHOCK90"/>
</dbReference>
<dbReference type="InterPro" id="IPR001404">
    <property type="entry name" value="Hsp90_fam"/>
</dbReference>
<feature type="binding site" evidence="5">
    <location>
        <position position="113"/>
    </location>
    <ligand>
        <name>ATP</name>
        <dbReference type="ChEBI" id="CHEBI:30616"/>
    </ligand>
</feature>
<name>A0A061R5Z2_9CHLO</name>
<dbReference type="InterPro" id="IPR020575">
    <property type="entry name" value="Hsp90_N"/>
</dbReference>
<feature type="binding site" evidence="5">
    <location>
        <position position="253"/>
    </location>
    <ligand>
        <name>ATP</name>
        <dbReference type="ChEBI" id="CHEBI:30616"/>
    </ligand>
</feature>
<feature type="region of interest" description="Disordered" evidence="7">
    <location>
        <begin position="302"/>
        <end position="325"/>
    </location>
</feature>
<dbReference type="PROSITE" id="PS00298">
    <property type="entry name" value="HSP90"/>
    <property type="match status" value="1"/>
</dbReference>
<evidence type="ECO:0000256" key="6">
    <source>
        <dbReference type="SAM" id="Coils"/>
    </source>
</evidence>
<dbReference type="PANTHER" id="PTHR11528">
    <property type="entry name" value="HEAT SHOCK PROTEIN 90 FAMILY MEMBER"/>
    <property type="match status" value="1"/>
</dbReference>
<dbReference type="InterPro" id="IPR037196">
    <property type="entry name" value="HSP90_C"/>
</dbReference>
<feature type="binding site" evidence="5">
    <location>
        <begin position="179"/>
        <end position="180"/>
    </location>
    <ligand>
        <name>ATP</name>
        <dbReference type="ChEBI" id="CHEBI:30616"/>
    </ligand>
</feature>
<keyword evidence="8" id="KW-0346">Stress response</keyword>
<dbReference type="GO" id="GO:0051082">
    <property type="term" value="F:unfolded protein binding"/>
    <property type="evidence" value="ECO:0007669"/>
    <property type="project" value="InterPro"/>
</dbReference>
<dbReference type="GO" id="GO:0140662">
    <property type="term" value="F:ATP-dependent protein folding chaperone"/>
    <property type="evidence" value="ECO:0007669"/>
    <property type="project" value="InterPro"/>
</dbReference>
<evidence type="ECO:0000256" key="5">
    <source>
        <dbReference type="PIRSR" id="PIRSR002583-1"/>
    </source>
</evidence>
<dbReference type="PIRSF" id="PIRSF002583">
    <property type="entry name" value="Hsp90"/>
    <property type="match status" value="1"/>
</dbReference>
<dbReference type="GO" id="GO:0016887">
    <property type="term" value="F:ATP hydrolysis activity"/>
    <property type="evidence" value="ECO:0007669"/>
    <property type="project" value="InterPro"/>
</dbReference>
<dbReference type="FunFam" id="1.20.120.790:FF:000001">
    <property type="entry name" value="Heat shock protein 90 alpha"/>
    <property type="match status" value="1"/>
</dbReference>
<dbReference type="GO" id="GO:0005524">
    <property type="term" value="F:ATP binding"/>
    <property type="evidence" value="ECO:0007669"/>
    <property type="project" value="UniProtKB-KW"/>
</dbReference>
<dbReference type="FunFam" id="3.40.50.11260:FF:000005">
    <property type="entry name" value="Heat shock protein 90"/>
    <property type="match status" value="1"/>
</dbReference>
<sequence length="789" mass="88953">MRKMVLTAARNVISAAANGRTSSSSATRAARTIARAPTHWLLTPSGSVAKFPCSPLWAPSVSRTYHSLLRPVAAAAAEQSAGEETFEYQAEVDRLMDLIVNSLYSNREVFLRELVSNASDALDKARFVSLTRPELLKDKEELEIIIRGDPENKTLTVTDSGIGMTKAELLDSLGTIARSGTAKFAQAVAESKGDANLIGKFGVGFYSSFLVANKVSVATKSSDDDTQWLWESEVGTSKFSVRPDDGEPLGRGTRITLHLKEDCEEMAEETKLSALLKTYSEFISFPIKLWKTTSVGKEVVDEEKTREAQEKADKEAEEKGEEKKTVDPIMKTEYEDVKKYLVQNDNKPLWVRSPKEVTDEEYNEFFKTTFKEFLPPLAKNHFNVEGTIEFSGILFVPGMAPFEQDNYMSKSRNMKLYVRRVFISDQFDEDLMPRYLNFMKGIIDSSDLPLNVSREILQENRVVRVMKKQLVKRTLETLKELSGREDQTDYNTFFDAFGRNLKLGIIEDRDNRETLAGLLRFFSSKSGDEKISLDKYIEGKKESQKAIYYMAADSKDAAASAPFVEDLVNRGYEVLYLTEPIDEVAVTNLAEYKDMKLMDVSKEDLELEETEEEKKKAEEVSKELEPTLTWMKDALGEKVEKVVISKRLRDSPCILVTSKMGWSANMERIMKSQAMGDSRAMEYMKGRKIMEVNPDSPVIQALKARYEADKDSVVGKDMVQLLYETALITSGFQVDSPKSYADRVYEMMANMSANSENVTKEPSSEVQDSKAETVTPEVVAEDSNDPWKK</sequence>
<dbReference type="SUPFAM" id="SSF54211">
    <property type="entry name" value="Ribosomal protein S5 domain 2-like"/>
    <property type="match status" value="1"/>
</dbReference>
<dbReference type="NCBIfam" id="NF003555">
    <property type="entry name" value="PRK05218.1"/>
    <property type="match status" value="1"/>
</dbReference>
<dbReference type="CDD" id="cd16927">
    <property type="entry name" value="HATPase_Hsp90-like"/>
    <property type="match status" value="1"/>
</dbReference>